<dbReference type="AlphaFoldDB" id="O21347"/>
<proteinExistence type="predicted"/>
<feature type="transmembrane region" description="Helical" evidence="1">
    <location>
        <begin position="58"/>
        <end position="77"/>
    </location>
</feature>
<feature type="transmembrane region" description="Helical" evidence="1">
    <location>
        <begin position="21"/>
        <end position="38"/>
    </location>
</feature>
<accession>O21347</accession>
<reference evidence="2" key="1">
    <citation type="submission" date="1996-05" db="EMBL/GenBank/DDBJ databases">
        <title>Evolution of pulmonate gastropod mitochondrial genomes: comparisons of complete gene organization of Euhadra, Cepaea and Albinaria and implications of unusual tRNA secondary structures.</title>
        <authorList>
            <person name="Yamazaki N."/>
            <person name="Ueshima R."/>
            <person name="Terrett J.A."/>
            <person name="Yokobori S."/>
            <person name="Kaifu M."/>
            <person name="Segawa R."/>
            <person name="Kobayashi T."/>
            <person name="Numachi K."/>
            <person name="Ueda T."/>
            <person name="Nishikawa K."/>
            <person name="Watanabe K."/>
            <person name="Thomas R.H."/>
        </authorList>
    </citation>
    <scope>NUCLEOTIDE SEQUENCE</scope>
    <source>
        <tissue evidence="2">Hepatopancreas</tissue>
    </source>
</reference>
<feature type="non-terminal residue" evidence="2">
    <location>
        <position position="82"/>
    </location>
</feature>
<evidence type="ECO:0000313" key="2">
    <source>
        <dbReference type="EMBL" id="CAA96375.1"/>
    </source>
</evidence>
<sequence>MYADLFSSMDGARSMYYDSSMCLEMISLYVLYTSYMWNSTSNNAVWNKISALWSAKNITRYNSMNIMIIAMRFFLLLNNVLG</sequence>
<protein>
    <submittedName>
        <fullName evidence="2">ATPase subunit 6</fullName>
    </submittedName>
</protein>
<organism evidence="2">
    <name type="scientific">Euhadra herklotsi</name>
    <dbReference type="NCBI Taxonomy" id="58912"/>
    <lineage>
        <taxon>Eukaryota</taxon>
        <taxon>Metazoa</taxon>
        <taxon>Spiralia</taxon>
        <taxon>Lophotrochozoa</taxon>
        <taxon>Mollusca</taxon>
        <taxon>Gastropoda</taxon>
        <taxon>Heterobranchia</taxon>
        <taxon>Euthyneura</taxon>
        <taxon>Panpulmonata</taxon>
        <taxon>Eupulmonata</taxon>
        <taxon>Stylommatophora</taxon>
        <taxon>Helicina</taxon>
        <taxon>Camaenoidea</taxon>
        <taxon>Camaenidae</taxon>
        <taxon>Bradybaeninae</taxon>
        <taxon>Euhadra</taxon>
    </lineage>
</organism>
<keyword evidence="1" id="KW-0472">Membrane</keyword>
<name>O21347_9EUPU</name>
<keyword evidence="1" id="KW-0812">Transmembrane</keyword>
<keyword evidence="1" id="KW-1133">Transmembrane helix</keyword>
<geneLocation type="mitochondrion" evidence="2"/>
<keyword evidence="2" id="KW-0496">Mitochondrion</keyword>
<evidence type="ECO:0000256" key="1">
    <source>
        <dbReference type="SAM" id="Phobius"/>
    </source>
</evidence>
<dbReference type="EMBL" id="Z71698">
    <property type="protein sequence ID" value="CAA96375.1"/>
    <property type="molecule type" value="Genomic_DNA"/>
</dbReference>